<accession>A0AA86TKN0</accession>
<keyword evidence="4" id="KW-1185">Reference proteome</keyword>
<evidence type="ECO:0000256" key="1">
    <source>
        <dbReference type="SAM" id="Phobius"/>
    </source>
</evidence>
<dbReference type="AlphaFoldDB" id="A0AA86TKN0"/>
<dbReference type="Proteomes" id="UP001642409">
    <property type="component" value="Unassembled WGS sequence"/>
</dbReference>
<keyword evidence="1" id="KW-0812">Transmembrane</keyword>
<keyword evidence="1" id="KW-1133">Transmembrane helix</keyword>
<organism evidence="2">
    <name type="scientific">Hexamita inflata</name>
    <dbReference type="NCBI Taxonomy" id="28002"/>
    <lineage>
        <taxon>Eukaryota</taxon>
        <taxon>Metamonada</taxon>
        <taxon>Diplomonadida</taxon>
        <taxon>Hexamitidae</taxon>
        <taxon>Hexamitinae</taxon>
        <taxon>Hexamita</taxon>
    </lineage>
</organism>
<reference evidence="2" key="1">
    <citation type="submission" date="2023-06" db="EMBL/GenBank/DDBJ databases">
        <authorList>
            <person name="Kurt Z."/>
        </authorList>
    </citation>
    <scope>NUCLEOTIDE SEQUENCE</scope>
</reference>
<keyword evidence="1" id="KW-0472">Membrane</keyword>
<name>A0AA86TKN0_9EUKA</name>
<evidence type="ECO:0000313" key="3">
    <source>
        <dbReference type="EMBL" id="CAL6081369.1"/>
    </source>
</evidence>
<gene>
    <name evidence="2" type="ORF">HINF_LOCUS3423</name>
    <name evidence="3" type="ORF">HINF_LOCUS60311</name>
</gene>
<sequence length="127" mass="14610">MNTSERLCTSFRHSTETNLLFCRSRYFSYFSALIQCSLLILLLLSTSLVSFVSSWISITSSSKLSLSSRLVIWVICSSPRIFYSPELFTFKLQTSTGTTSKETFLHQEIESSFVTPIKSENLRFRTY</sequence>
<reference evidence="3 4" key="2">
    <citation type="submission" date="2024-07" db="EMBL/GenBank/DDBJ databases">
        <authorList>
            <person name="Akdeniz Z."/>
        </authorList>
    </citation>
    <scope>NUCLEOTIDE SEQUENCE [LARGE SCALE GENOMIC DNA]</scope>
</reference>
<feature type="transmembrane region" description="Helical" evidence="1">
    <location>
        <begin position="26"/>
        <end position="52"/>
    </location>
</feature>
<dbReference type="EMBL" id="CATOUU010000077">
    <property type="protein sequence ID" value="CAI9915778.1"/>
    <property type="molecule type" value="Genomic_DNA"/>
</dbReference>
<dbReference type="EMBL" id="CAXDID020000352">
    <property type="protein sequence ID" value="CAL6081369.1"/>
    <property type="molecule type" value="Genomic_DNA"/>
</dbReference>
<comment type="caution">
    <text evidence="2">The sequence shown here is derived from an EMBL/GenBank/DDBJ whole genome shotgun (WGS) entry which is preliminary data.</text>
</comment>
<proteinExistence type="predicted"/>
<protein>
    <submittedName>
        <fullName evidence="3">Hypothetical_protein</fullName>
    </submittedName>
</protein>
<evidence type="ECO:0000313" key="4">
    <source>
        <dbReference type="Proteomes" id="UP001642409"/>
    </source>
</evidence>
<evidence type="ECO:0000313" key="2">
    <source>
        <dbReference type="EMBL" id="CAI9915778.1"/>
    </source>
</evidence>